<protein>
    <submittedName>
        <fullName evidence="1">Uncharacterized protein</fullName>
    </submittedName>
</protein>
<keyword evidence="2" id="KW-1185">Reference proteome</keyword>
<reference evidence="1" key="1">
    <citation type="submission" date="2023-10" db="EMBL/GenBank/DDBJ databases">
        <authorList>
            <person name="Rodriguez Cubillos JULIANA M."/>
            <person name="De Vega J."/>
        </authorList>
    </citation>
    <scope>NUCLEOTIDE SEQUENCE</scope>
</reference>
<evidence type="ECO:0000313" key="2">
    <source>
        <dbReference type="Proteomes" id="UP001177021"/>
    </source>
</evidence>
<dbReference type="Proteomes" id="UP001177021">
    <property type="component" value="Unassembled WGS sequence"/>
</dbReference>
<comment type="caution">
    <text evidence="1">The sequence shown here is derived from an EMBL/GenBank/DDBJ whole genome shotgun (WGS) entry which is preliminary data.</text>
</comment>
<accession>A0ACB0J6I0</accession>
<dbReference type="EMBL" id="CASHSV030000024">
    <property type="protein sequence ID" value="CAJ2639721.1"/>
    <property type="molecule type" value="Genomic_DNA"/>
</dbReference>
<gene>
    <name evidence="1" type="ORF">MILVUS5_LOCUS9702</name>
</gene>
<name>A0ACB0J6I0_TRIPR</name>
<organism evidence="1 2">
    <name type="scientific">Trifolium pratense</name>
    <name type="common">Red clover</name>
    <dbReference type="NCBI Taxonomy" id="57577"/>
    <lineage>
        <taxon>Eukaryota</taxon>
        <taxon>Viridiplantae</taxon>
        <taxon>Streptophyta</taxon>
        <taxon>Embryophyta</taxon>
        <taxon>Tracheophyta</taxon>
        <taxon>Spermatophyta</taxon>
        <taxon>Magnoliopsida</taxon>
        <taxon>eudicotyledons</taxon>
        <taxon>Gunneridae</taxon>
        <taxon>Pentapetalae</taxon>
        <taxon>rosids</taxon>
        <taxon>fabids</taxon>
        <taxon>Fabales</taxon>
        <taxon>Fabaceae</taxon>
        <taxon>Papilionoideae</taxon>
        <taxon>50 kb inversion clade</taxon>
        <taxon>NPAAA clade</taxon>
        <taxon>Hologalegina</taxon>
        <taxon>IRL clade</taxon>
        <taxon>Trifolieae</taxon>
        <taxon>Trifolium</taxon>
    </lineage>
</organism>
<sequence length="750" mass="85176">MDAIQAQVVSPLDHDEMEFEEYVMEDKWEEVIEMYKNDSRFHKIKLKGRGTALHVAINNGYVNYVERLVDAIVKHDDKSGLTLLNEKDATPLHLAAYRGFTSMCEYIIGKNGERNDFIQVRNSNGETPLFWAVLARQRKVFVYLHQFVQYDFNFAINYDGTTILHVAIMREMFDLANIILYCYPGLSYMKDKNDVTPLEVLATRTSAFNSGSTLLWWEKLLYYCIPVKVQDPKTKMESYNKGTKKEKNESGISIPLYNVHELEKAGKVRYALARLDFIRCAKILCHPIQKFAFRLPIISLFDLAAIKIIKNKHKYGGQPLKAFMKNPCQSYTGGEDPGVDEAAENFAKFIQKKRIDTLRDLQNTTKQETEENKKGEDSAIKDEKDTTFLAVAKSGIVEIMEELDSKVPINSDKKGLLLVAMKNIKKEILSTEKTDKNETAFLIAAKHGIVEMIRELHNQMKSVIHETNSNNENVLLLAVKNRQSHVVELLKRLLSTDIFHGLNVEVDNNGNTMLHLAACASIHNENTWRISGAAMQMMWDIKWYKYIKGLVPDHFSHRTNKEGKFPSEIFKEQHKELLHDSIDWLKDTAESCSVVAALIAGVSFATSGNVPGGNDSDTGKPALEEQPVFEGFAVSSLIGLYFSVTALIMFLSILTSRKRVEDFSGDLPKKLLLGLSSLFVSIVAMLVSFCAGHFFVLTDKYCKNNILFYLYISICLPVTFYAVVQFPLYVDLLKVIWKKVPPSSFKGVHL</sequence>
<proteinExistence type="predicted"/>
<evidence type="ECO:0000313" key="1">
    <source>
        <dbReference type="EMBL" id="CAJ2639721.1"/>
    </source>
</evidence>